<dbReference type="Proteomes" id="UP000032352">
    <property type="component" value="Chromosome"/>
</dbReference>
<keyword evidence="1" id="KW-0812">Transmembrane</keyword>
<evidence type="ECO:0008006" key="4">
    <source>
        <dbReference type="Google" id="ProtNLM"/>
    </source>
</evidence>
<reference evidence="2 3" key="1">
    <citation type="journal article" date="2015" name="Genome Announc.">
        <title>Draft Genome Sequences of Marine Isolates of Thalassomonas viridans and Thalassomonas actiniarum.</title>
        <authorList>
            <person name="Olonade I."/>
            <person name="van Zyl L.J."/>
            <person name="Trindade M."/>
        </authorList>
    </citation>
    <scope>NUCLEOTIDE SEQUENCE [LARGE SCALE GENOMIC DNA]</scope>
    <source>
        <strain evidence="2 3">XOM25</strain>
    </source>
</reference>
<feature type="transmembrane region" description="Helical" evidence="1">
    <location>
        <begin position="85"/>
        <end position="107"/>
    </location>
</feature>
<reference evidence="2 3" key="2">
    <citation type="journal article" date="2022" name="Mar. Drugs">
        <title>Bioassay-Guided Fractionation Leads to the Detection of Cholic Acid Generated by the Rare Thalassomonas sp.</title>
        <authorList>
            <person name="Pheiffer F."/>
            <person name="Schneider Y.K."/>
            <person name="Hansen E.H."/>
            <person name="Andersen J.H."/>
            <person name="Isaksson J."/>
            <person name="Busche T."/>
            <person name="R C."/>
            <person name="Kalinowski J."/>
            <person name="Zyl L.V."/>
            <person name="Trindade M."/>
        </authorList>
    </citation>
    <scope>NUCLEOTIDE SEQUENCE [LARGE SCALE GENOMIC DNA]</scope>
    <source>
        <strain evidence="2 3">XOM25</strain>
    </source>
</reference>
<proteinExistence type="predicted"/>
<dbReference type="KEGG" id="tvd:SG34_007630"/>
<sequence>MFDALFLFLSDFLLFTPQSYLRLLNHYNHTIWPFQLVALLLGIINLILIKRPLAYGNRLISLSLAFNWLWAGIVFHYYHFTGINWAAPAFALLFILQALLLVIFGALKNNISYQPPKTPAGYTGLLIYLFALVLYPAFTGYLHSGWEKADYYGSSADAACLATLGLLLMANRRSYYLILPLLWCLLSSAMAWLMQSATAPLLFLLGLLVLMLQVTDKRFVR</sequence>
<dbReference type="InterPro" id="IPR045708">
    <property type="entry name" value="DUF6064"/>
</dbReference>
<dbReference type="EMBL" id="CP059733">
    <property type="protein sequence ID" value="WDE06764.1"/>
    <property type="molecule type" value="Genomic_DNA"/>
</dbReference>
<protein>
    <recommendedName>
        <fullName evidence="4">MFS transporter permease</fullName>
    </recommendedName>
</protein>
<keyword evidence="3" id="KW-1185">Reference proteome</keyword>
<feature type="transmembrane region" description="Helical" evidence="1">
    <location>
        <begin position="119"/>
        <end position="139"/>
    </location>
</feature>
<evidence type="ECO:0000256" key="1">
    <source>
        <dbReference type="SAM" id="Phobius"/>
    </source>
</evidence>
<accession>A0AAF0CBN2</accession>
<feature type="transmembrane region" description="Helical" evidence="1">
    <location>
        <begin position="31"/>
        <end position="48"/>
    </location>
</feature>
<organism evidence="2 3">
    <name type="scientific">Thalassomonas viridans</name>
    <dbReference type="NCBI Taxonomy" id="137584"/>
    <lineage>
        <taxon>Bacteria</taxon>
        <taxon>Pseudomonadati</taxon>
        <taxon>Pseudomonadota</taxon>
        <taxon>Gammaproteobacteria</taxon>
        <taxon>Alteromonadales</taxon>
        <taxon>Colwelliaceae</taxon>
        <taxon>Thalassomonas</taxon>
    </lineage>
</organism>
<evidence type="ECO:0000313" key="3">
    <source>
        <dbReference type="Proteomes" id="UP000032352"/>
    </source>
</evidence>
<keyword evidence="1" id="KW-1133">Transmembrane helix</keyword>
<name>A0AAF0CBN2_9GAMM</name>
<dbReference type="Pfam" id="PF19540">
    <property type="entry name" value="DUF6064"/>
    <property type="match status" value="1"/>
</dbReference>
<keyword evidence="1" id="KW-0472">Membrane</keyword>
<dbReference type="RefSeq" id="WP_044838358.1">
    <property type="nucleotide sequence ID" value="NZ_CP059733.1"/>
</dbReference>
<dbReference type="AlphaFoldDB" id="A0AAF0CBN2"/>
<evidence type="ECO:0000313" key="2">
    <source>
        <dbReference type="EMBL" id="WDE06764.1"/>
    </source>
</evidence>
<gene>
    <name evidence="2" type="ORF">SG34_007630</name>
</gene>
<feature type="transmembrane region" description="Helical" evidence="1">
    <location>
        <begin position="199"/>
        <end position="215"/>
    </location>
</feature>
<feature type="transmembrane region" description="Helical" evidence="1">
    <location>
        <begin position="60"/>
        <end position="79"/>
    </location>
</feature>